<evidence type="ECO:0000313" key="3">
    <source>
        <dbReference type="Proteomes" id="UP000242381"/>
    </source>
</evidence>
<feature type="compositionally biased region" description="Polar residues" evidence="1">
    <location>
        <begin position="490"/>
        <end position="501"/>
    </location>
</feature>
<dbReference type="EMBL" id="KV921379">
    <property type="protein sequence ID" value="ORE16621.1"/>
    <property type="molecule type" value="Genomic_DNA"/>
</dbReference>
<feature type="compositionally biased region" description="Low complexity" evidence="1">
    <location>
        <begin position="378"/>
        <end position="396"/>
    </location>
</feature>
<dbReference type="AlphaFoldDB" id="A0A1X0RXJ4"/>
<feature type="compositionally biased region" description="Polar residues" evidence="1">
    <location>
        <begin position="463"/>
        <end position="482"/>
    </location>
</feature>
<feature type="region of interest" description="Disordered" evidence="1">
    <location>
        <begin position="436"/>
        <end position="512"/>
    </location>
</feature>
<proteinExistence type="predicted"/>
<dbReference type="VEuPathDB" id="FungiDB:BCV72DRAFT_138106"/>
<feature type="region of interest" description="Disordered" evidence="1">
    <location>
        <begin position="84"/>
        <end position="177"/>
    </location>
</feature>
<feature type="compositionally biased region" description="Low complexity" evidence="1">
    <location>
        <begin position="128"/>
        <end position="137"/>
    </location>
</feature>
<evidence type="ECO:0000313" key="2">
    <source>
        <dbReference type="EMBL" id="ORE16621.1"/>
    </source>
</evidence>
<dbReference type="Proteomes" id="UP000242381">
    <property type="component" value="Unassembled WGS sequence"/>
</dbReference>
<feature type="compositionally biased region" description="Low complexity" evidence="1">
    <location>
        <begin position="436"/>
        <end position="458"/>
    </location>
</feature>
<sequence>MAEYESRKVIRYSKEMMIQLHDSPLVKKPDSLPCLSTWFGEDPGSPILKNILNGSNISRTHSNGVSTDKNILLCPQKANFVSSSYGGFKKNDDNNSMKHTRHKIDGNSNNNNNSNRNPRSFMGEKGLNNSSNSNKSKYMNASPHKRYNNNSSNKRDNHYHSQHHHNQSSSNRMRMDEHNTNNYNERVPEWLDYNPESKDQQQQQQQQQKEITNDLELWKSTMKKKDGLEESKGFVDNLGQKETEQAFSFLSLDQKNGFDDFFVKETELLTPRRENQSGSRFAKFFAKREGEEDQHQAPAAEPKSISINDLFQGVQQQQQQQQQQPASNNEVHVLSEDDILQSLGAKKNSSNKPTGAGDAIGFNRVLQILSQPKPTIPSPTATAASATTTANSNIAPDNYMMESNNKENQQNMPPVMASTTTTTTNTAGITTATPTAAATTTATSTPVSDAPSATTATAEVKASGNSKPSTPIMSSRFGNNLPTAVLRQMSARSSPSLQTSKSTHTANYSTATTSTAAVARNSPIKQPIHQPIQQYPSVFPYQQPPYSPHQQMMEMFPMNGSMPPPRANGNPEQFLPPHMMMQPPPLPPPNAAQRPMMPPHPFLQGQFHMQRDMMQPMPPYIITNGIPPHQMFNKNQGWERQ</sequence>
<evidence type="ECO:0000256" key="1">
    <source>
        <dbReference type="SAM" id="MobiDB-lite"/>
    </source>
</evidence>
<reference evidence="2 3" key="1">
    <citation type="journal article" date="2016" name="Proc. Natl. Acad. Sci. U.S.A.">
        <title>Lipid metabolic changes in an early divergent fungus govern the establishment of a mutualistic symbiosis with endobacteria.</title>
        <authorList>
            <person name="Lastovetsky O.A."/>
            <person name="Gaspar M.L."/>
            <person name="Mondo S.J."/>
            <person name="LaButti K.M."/>
            <person name="Sandor L."/>
            <person name="Grigoriev I.V."/>
            <person name="Henry S.A."/>
            <person name="Pawlowska T.E."/>
        </authorList>
    </citation>
    <scope>NUCLEOTIDE SEQUENCE [LARGE SCALE GENOMIC DNA]</scope>
    <source>
        <strain evidence="2 3">ATCC 11559</strain>
    </source>
</reference>
<accession>A0A1X0RXJ4</accession>
<feature type="compositionally biased region" description="Low complexity" evidence="1">
    <location>
        <begin position="502"/>
        <end position="512"/>
    </location>
</feature>
<feature type="region of interest" description="Disordered" evidence="1">
    <location>
        <begin position="375"/>
        <end position="421"/>
    </location>
</feature>
<organism evidence="2 3">
    <name type="scientific">Rhizopus microsporus</name>
    <dbReference type="NCBI Taxonomy" id="58291"/>
    <lineage>
        <taxon>Eukaryota</taxon>
        <taxon>Fungi</taxon>
        <taxon>Fungi incertae sedis</taxon>
        <taxon>Mucoromycota</taxon>
        <taxon>Mucoromycotina</taxon>
        <taxon>Mucoromycetes</taxon>
        <taxon>Mucorales</taxon>
        <taxon>Mucorineae</taxon>
        <taxon>Rhizopodaceae</taxon>
        <taxon>Rhizopus</taxon>
    </lineage>
</organism>
<feature type="compositionally biased region" description="Low complexity" evidence="1">
    <location>
        <begin position="107"/>
        <end position="120"/>
    </location>
</feature>
<name>A0A1X0RXJ4_RHIZD</name>
<feature type="compositionally biased region" description="Polar residues" evidence="1">
    <location>
        <begin position="401"/>
        <end position="412"/>
    </location>
</feature>
<gene>
    <name evidence="2" type="ORF">BCV71DRAFT_265472</name>
</gene>
<dbReference type="OMA" id="PAEEWMG"/>
<protein>
    <submittedName>
        <fullName evidence="2">Uncharacterized protein</fullName>
    </submittedName>
</protein>